<accession>A0ABV4CQK8</accession>
<organism evidence="2 3">
    <name type="scientific">Saccharopolyspora cebuensis</name>
    <dbReference type="NCBI Taxonomy" id="418759"/>
    <lineage>
        <taxon>Bacteria</taxon>
        <taxon>Bacillati</taxon>
        <taxon>Actinomycetota</taxon>
        <taxon>Actinomycetes</taxon>
        <taxon>Pseudonocardiales</taxon>
        <taxon>Pseudonocardiaceae</taxon>
        <taxon>Saccharopolyspora</taxon>
    </lineage>
</organism>
<dbReference type="RefSeq" id="WP_345356919.1">
    <property type="nucleotide sequence ID" value="NZ_BAABII010000003.1"/>
</dbReference>
<feature type="domain" description="Thioredoxin-like fold" evidence="1">
    <location>
        <begin position="5"/>
        <end position="65"/>
    </location>
</feature>
<evidence type="ECO:0000313" key="2">
    <source>
        <dbReference type="EMBL" id="MEY8043384.1"/>
    </source>
</evidence>
<dbReference type="EMBL" id="JBGEHV010000092">
    <property type="protein sequence ID" value="MEY8043384.1"/>
    <property type="molecule type" value="Genomic_DNA"/>
</dbReference>
<comment type="caution">
    <text evidence="2">The sequence shown here is derived from an EMBL/GenBank/DDBJ whole genome shotgun (WGS) entry which is preliminary data.</text>
</comment>
<dbReference type="Gene3D" id="3.40.30.10">
    <property type="entry name" value="Glutaredoxin"/>
    <property type="match status" value="1"/>
</dbReference>
<keyword evidence="3" id="KW-1185">Reference proteome</keyword>
<dbReference type="InterPro" id="IPR012336">
    <property type="entry name" value="Thioredoxin-like_fold"/>
</dbReference>
<dbReference type="Pfam" id="PF13192">
    <property type="entry name" value="Thioredoxin_3"/>
    <property type="match status" value="1"/>
</dbReference>
<protein>
    <submittedName>
        <fullName evidence="2">Thioredoxin family protein</fullName>
    </submittedName>
</protein>
<dbReference type="PROSITE" id="PS51354">
    <property type="entry name" value="GLUTAREDOXIN_2"/>
    <property type="match status" value="1"/>
</dbReference>
<dbReference type="Proteomes" id="UP001564626">
    <property type="component" value="Unassembled WGS sequence"/>
</dbReference>
<proteinExistence type="predicted"/>
<evidence type="ECO:0000313" key="3">
    <source>
        <dbReference type="Proteomes" id="UP001564626"/>
    </source>
</evidence>
<evidence type="ECO:0000259" key="1">
    <source>
        <dbReference type="Pfam" id="PF13192"/>
    </source>
</evidence>
<dbReference type="InterPro" id="IPR036249">
    <property type="entry name" value="Thioredoxin-like_sf"/>
</dbReference>
<reference evidence="2 3" key="1">
    <citation type="submission" date="2024-08" db="EMBL/GenBank/DDBJ databases">
        <title>Genome mining of Saccharopolyspora cebuensis PGLac3 from Nigerian medicinal plant.</title>
        <authorList>
            <person name="Ezeobiora C.E."/>
            <person name="Igbokwe N.H."/>
            <person name="Amin D.H."/>
            <person name="Mendie U.E."/>
        </authorList>
    </citation>
    <scope>NUCLEOTIDE SEQUENCE [LARGE SCALE GENOMIC DNA]</scope>
    <source>
        <strain evidence="2 3">PGLac3</strain>
    </source>
</reference>
<sequence>MTKRHVEVFTTGCPSCEPTVNLVQEMAGPGCEVIVHDLRSDSEAAAKASEYGVTRIPAVVVDGQLAECCQGSHSPTREGLSAAGVGNCG</sequence>
<dbReference type="SUPFAM" id="SSF52833">
    <property type="entry name" value="Thioredoxin-like"/>
    <property type="match status" value="1"/>
</dbReference>
<gene>
    <name evidence="2" type="ORF">AB8O55_28585</name>
</gene>
<name>A0ABV4CQK8_9PSEU</name>